<accession>A0ACC3B4E7</accession>
<sequence length="377" mass="42229">MSDNLPNLVPDDEELDIDTVDQVQKRLEHVKLLYDAGKPFFPRALLEDLSRQIDQGAEEVVINDFDDVPQKYSLRVPAWSIYRINYATVQQLTQLTPICPEQALRSDHTPVSIVYARSLHSPSNNTVEQVRERFNEARDLWLASATYRDLDRIISTLSLTVPITKIVCFGLGSFAPLIDDESDTDESLSLSLSLSMLLDNDIDTSPPDEPPINYAFDWNLTRAHVQHAAVETIRTALQNRGMVHASGVKCYAQDPSYDAVDCEFLASIGITALDDPKGFLEVDANTLVLSVSPNVPVKQIVADLQWPAAMVWNTVLSVKKEPEEWVKRIVGNGEVQWASPFTTDPDSQRVRTMVEQYATATLDDANGFFGDITVFMR</sequence>
<gene>
    <name evidence="1" type="ORF">N8T08_004652</name>
</gene>
<proteinExistence type="predicted"/>
<dbReference type="EMBL" id="JAOPJF010000027">
    <property type="protein sequence ID" value="KAK1144937.1"/>
    <property type="molecule type" value="Genomic_DNA"/>
</dbReference>
<organism evidence="1 2">
    <name type="scientific">Aspergillus melleus</name>
    <dbReference type="NCBI Taxonomy" id="138277"/>
    <lineage>
        <taxon>Eukaryota</taxon>
        <taxon>Fungi</taxon>
        <taxon>Dikarya</taxon>
        <taxon>Ascomycota</taxon>
        <taxon>Pezizomycotina</taxon>
        <taxon>Eurotiomycetes</taxon>
        <taxon>Eurotiomycetidae</taxon>
        <taxon>Eurotiales</taxon>
        <taxon>Aspergillaceae</taxon>
        <taxon>Aspergillus</taxon>
        <taxon>Aspergillus subgen. Circumdati</taxon>
    </lineage>
</organism>
<evidence type="ECO:0000313" key="1">
    <source>
        <dbReference type="EMBL" id="KAK1144937.1"/>
    </source>
</evidence>
<evidence type="ECO:0000313" key="2">
    <source>
        <dbReference type="Proteomes" id="UP001177260"/>
    </source>
</evidence>
<keyword evidence="2" id="KW-1185">Reference proteome</keyword>
<protein>
    <submittedName>
        <fullName evidence="1">Uncharacterized protein</fullName>
    </submittedName>
</protein>
<dbReference type="Proteomes" id="UP001177260">
    <property type="component" value="Unassembled WGS sequence"/>
</dbReference>
<comment type="caution">
    <text evidence="1">The sequence shown here is derived from an EMBL/GenBank/DDBJ whole genome shotgun (WGS) entry which is preliminary data.</text>
</comment>
<reference evidence="1 2" key="1">
    <citation type="journal article" date="2023" name="ACS Omega">
        <title>Identification of the Neoaspergillic Acid Biosynthesis Gene Cluster by Establishing an In Vitro CRISPR-Ribonucleoprotein Genetic System in Aspergillus melleus.</title>
        <authorList>
            <person name="Yuan B."/>
            <person name="Grau M.F."/>
            <person name="Murata R.M."/>
            <person name="Torok T."/>
            <person name="Venkateswaran K."/>
            <person name="Stajich J.E."/>
            <person name="Wang C.C.C."/>
        </authorList>
    </citation>
    <scope>NUCLEOTIDE SEQUENCE [LARGE SCALE GENOMIC DNA]</scope>
    <source>
        <strain evidence="1 2">IMV 1140</strain>
    </source>
</reference>
<name>A0ACC3B4E7_9EURO</name>